<name>A0A9P6DIP4_PLEER</name>
<dbReference type="Proteomes" id="UP000807025">
    <property type="component" value="Unassembled WGS sequence"/>
</dbReference>
<reference evidence="1" key="1">
    <citation type="submission" date="2020-11" db="EMBL/GenBank/DDBJ databases">
        <authorList>
            <consortium name="DOE Joint Genome Institute"/>
            <person name="Ahrendt S."/>
            <person name="Riley R."/>
            <person name="Andreopoulos W."/>
            <person name="Labutti K."/>
            <person name="Pangilinan J."/>
            <person name="Ruiz-Duenas F.J."/>
            <person name="Barrasa J.M."/>
            <person name="Sanchez-Garcia M."/>
            <person name="Camarero S."/>
            <person name="Miyauchi S."/>
            <person name="Serrano A."/>
            <person name="Linde D."/>
            <person name="Babiker R."/>
            <person name="Drula E."/>
            <person name="Ayuso-Fernandez I."/>
            <person name="Pacheco R."/>
            <person name="Padilla G."/>
            <person name="Ferreira P."/>
            <person name="Barriuso J."/>
            <person name="Kellner H."/>
            <person name="Castanera R."/>
            <person name="Alfaro M."/>
            <person name="Ramirez L."/>
            <person name="Pisabarro A.G."/>
            <person name="Kuo A."/>
            <person name="Tritt A."/>
            <person name="Lipzen A."/>
            <person name="He G."/>
            <person name="Yan M."/>
            <person name="Ng V."/>
            <person name="Cullen D."/>
            <person name="Martin F."/>
            <person name="Rosso M.-N."/>
            <person name="Henrissat B."/>
            <person name="Hibbett D."/>
            <person name="Martinez A.T."/>
            <person name="Grigoriev I.V."/>
        </authorList>
    </citation>
    <scope>NUCLEOTIDE SEQUENCE</scope>
    <source>
        <strain evidence="1">ATCC 90797</strain>
    </source>
</reference>
<gene>
    <name evidence="1" type="ORF">BDN71DRAFT_1428290</name>
</gene>
<protein>
    <submittedName>
        <fullName evidence="1">Uncharacterized protein</fullName>
    </submittedName>
</protein>
<sequence length="292" mass="32895">MYHAIGSKELYFHCDQQVNYKIWFHCKVTCQMDDSVNMQYFLKDSPSHSDQHNRDGQQGPQGLVKEYVLRNKRARVNHSSPSTTVERAKTIGTGARMGDGWKEYMLTSNTICGLMSKYSKWQSDKEGVCQEGPVTVPKDVLSVQAELGVEDCRASLQHRHYTLWEVRALQGHRINTYGTGCINVPYIDEETGIYACQESDAPAIVFLPSYHFLLPSCRFLPHHGHFHPKAKDCIVVHELQLLIPRALGHNGSGKAVAGALLHSFPPFISQLSVGPWSKCVYSINTLLRPTHT</sequence>
<dbReference type="AlphaFoldDB" id="A0A9P6DIP4"/>
<accession>A0A9P6DIP4</accession>
<organism evidence="1 2">
    <name type="scientific">Pleurotus eryngii</name>
    <name type="common">Boletus of the steppes</name>
    <dbReference type="NCBI Taxonomy" id="5323"/>
    <lineage>
        <taxon>Eukaryota</taxon>
        <taxon>Fungi</taxon>
        <taxon>Dikarya</taxon>
        <taxon>Basidiomycota</taxon>
        <taxon>Agaricomycotina</taxon>
        <taxon>Agaricomycetes</taxon>
        <taxon>Agaricomycetidae</taxon>
        <taxon>Agaricales</taxon>
        <taxon>Pleurotineae</taxon>
        <taxon>Pleurotaceae</taxon>
        <taxon>Pleurotus</taxon>
    </lineage>
</organism>
<evidence type="ECO:0000313" key="1">
    <source>
        <dbReference type="EMBL" id="KAF9499268.1"/>
    </source>
</evidence>
<comment type="caution">
    <text evidence="1">The sequence shown here is derived from an EMBL/GenBank/DDBJ whole genome shotgun (WGS) entry which is preliminary data.</text>
</comment>
<proteinExistence type="predicted"/>
<evidence type="ECO:0000313" key="2">
    <source>
        <dbReference type="Proteomes" id="UP000807025"/>
    </source>
</evidence>
<dbReference type="EMBL" id="MU154533">
    <property type="protein sequence ID" value="KAF9499268.1"/>
    <property type="molecule type" value="Genomic_DNA"/>
</dbReference>
<keyword evidence="2" id="KW-1185">Reference proteome</keyword>